<dbReference type="InterPro" id="IPR043127">
    <property type="entry name" value="Sec-1-like_dom3a"/>
</dbReference>
<dbReference type="OrthoDB" id="10262287at2759"/>
<comment type="caution">
    <text evidence="2">The sequence shown here is derived from an EMBL/GenBank/DDBJ whole genome shotgun (WGS) entry which is preliminary data.</text>
</comment>
<dbReference type="GO" id="GO:0016192">
    <property type="term" value="P:vesicle-mediated transport"/>
    <property type="evidence" value="ECO:0007669"/>
    <property type="project" value="InterPro"/>
</dbReference>
<dbReference type="AlphaFoldDB" id="A0A9J5Z7P9"/>
<dbReference type="InterPro" id="IPR043154">
    <property type="entry name" value="Sec-1-like_dom1"/>
</dbReference>
<dbReference type="SUPFAM" id="SSF56815">
    <property type="entry name" value="Sec1/munc18-like (SM) proteins"/>
    <property type="match status" value="1"/>
</dbReference>
<keyword evidence="3" id="KW-1185">Reference proteome</keyword>
<dbReference type="Gene3D" id="3.40.50.2060">
    <property type="match status" value="1"/>
</dbReference>
<gene>
    <name evidence="2" type="ORF">H5410_029427</name>
</gene>
<sequence>MEHGAELRHLNAEPVQTDCTKVVYLVRAQLDLMKFICSHIHNDISKGIQREYFVYFVPRRAVVCEKFGMHFSLTIVCNPDRYSRKEKIHHLLTIGEYPLYLIPLDEDVLSFELDVASKEHLVDGDTTSLWHIAKAIHKLEFSFGLIPNVRAKGKASVRVADILNRMQSEEPVNTSEQMGVPEINTIILLDREVDMITPMCSQLTYEGLLDEFLGINNGAVELDSSIMGVQQEGKKIKVPLNSSDKLFKEIRDQNFEVVVQVLRQKATSMKQDYTEMQTTNQTVSELKDFVKKLNSLPEMTRHINLGQHLTTFTSKPSFLARLDMEQTLVDAESYDIRELLHSYGFEHIATLNNLEKSGLLKKQETKSNWITIKRALRLVVEDTDTAKYDISLSLIKDVLSFLS</sequence>
<dbReference type="Gene3D" id="3.40.50.1910">
    <property type="match status" value="1"/>
</dbReference>
<dbReference type="Gene3D" id="3.90.830.10">
    <property type="entry name" value="Syntaxin Binding Protein 1, Chain A, domain 2"/>
    <property type="match status" value="1"/>
</dbReference>
<reference evidence="2 3" key="1">
    <citation type="submission" date="2020-09" db="EMBL/GenBank/DDBJ databases">
        <title>De no assembly of potato wild relative species, Solanum commersonii.</title>
        <authorList>
            <person name="Cho K."/>
        </authorList>
    </citation>
    <scope>NUCLEOTIDE SEQUENCE [LARGE SCALE GENOMIC DNA]</scope>
    <source>
        <strain evidence="2">LZ3.2</strain>
        <tissue evidence="2">Leaf</tissue>
    </source>
</reference>
<dbReference type="Proteomes" id="UP000824120">
    <property type="component" value="Chromosome 5"/>
</dbReference>
<comment type="similarity">
    <text evidence="1">Belongs to the STXBP/unc-18/SEC1 family.</text>
</comment>
<evidence type="ECO:0000256" key="1">
    <source>
        <dbReference type="ARBA" id="ARBA00009884"/>
    </source>
</evidence>
<evidence type="ECO:0000313" key="3">
    <source>
        <dbReference type="Proteomes" id="UP000824120"/>
    </source>
</evidence>
<dbReference type="EMBL" id="JACXVP010000005">
    <property type="protein sequence ID" value="KAG5607935.1"/>
    <property type="molecule type" value="Genomic_DNA"/>
</dbReference>
<accession>A0A9J5Z7P9</accession>
<evidence type="ECO:0000313" key="2">
    <source>
        <dbReference type="EMBL" id="KAG5607935.1"/>
    </source>
</evidence>
<name>A0A9J5Z7P9_SOLCO</name>
<dbReference type="InterPro" id="IPR001619">
    <property type="entry name" value="Sec1-like"/>
</dbReference>
<dbReference type="PANTHER" id="PTHR11679">
    <property type="entry name" value="VESICLE PROTEIN SORTING-ASSOCIATED"/>
    <property type="match status" value="1"/>
</dbReference>
<protein>
    <submittedName>
        <fullName evidence="2">Uncharacterized protein</fullName>
    </submittedName>
</protein>
<organism evidence="2 3">
    <name type="scientific">Solanum commersonii</name>
    <name type="common">Commerson's wild potato</name>
    <name type="synonym">Commerson's nightshade</name>
    <dbReference type="NCBI Taxonomy" id="4109"/>
    <lineage>
        <taxon>Eukaryota</taxon>
        <taxon>Viridiplantae</taxon>
        <taxon>Streptophyta</taxon>
        <taxon>Embryophyta</taxon>
        <taxon>Tracheophyta</taxon>
        <taxon>Spermatophyta</taxon>
        <taxon>Magnoliopsida</taxon>
        <taxon>eudicotyledons</taxon>
        <taxon>Gunneridae</taxon>
        <taxon>Pentapetalae</taxon>
        <taxon>asterids</taxon>
        <taxon>lamiids</taxon>
        <taxon>Solanales</taxon>
        <taxon>Solanaceae</taxon>
        <taxon>Solanoideae</taxon>
        <taxon>Solaneae</taxon>
        <taxon>Solanum</taxon>
    </lineage>
</organism>
<dbReference type="InterPro" id="IPR036045">
    <property type="entry name" value="Sec1-like_sf"/>
</dbReference>
<dbReference type="Pfam" id="PF00995">
    <property type="entry name" value="Sec1"/>
    <property type="match status" value="1"/>
</dbReference>
<proteinExistence type="inferred from homology"/>
<dbReference type="InterPro" id="IPR027482">
    <property type="entry name" value="Sec1-like_dom2"/>
</dbReference>